<keyword evidence="4" id="KW-1185">Reference proteome</keyword>
<reference evidence="3 4" key="1">
    <citation type="submission" date="2018-11" db="EMBL/GenBank/DDBJ databases">
        <title>Novel bacteria species description.</title>
        <authorList>
            <person name="Han J.-H."/>
        </authorList>
    </citation>
    <scope>NUCLEOTIDE SEQUENCE [LARGE SCALE GENOMIC DNA]</scope>
    <source>
        <strain evidence="3 4">KCTC23259</strain>
    </source>
</reference>
<organism evidence="3 4">
    <name type="scientific">Lacihabitans soyangensis</name>
    <dbReference type="NCBI Taxonomy" id="869394"/>
    <lineage>
        <taxon>Bacteria</taxon>
        <taxon>Pseudomonadati</taxon>
        <taxon>Bacteroidota</taxon>
        <taxon>Cytophagia</taxon>
        <taxon>Cytophagales</taxon>
        <taxon>Leadbetterellaceae</taxon>
        <taxon>Lacihabitans</taxon>
    </lineage>
</organism>
<keyword evidence="1" id="KW-0812">Transmembrane</keyword>
<protein>
    <recommendedName>
        <fullName evidence="5">DUF4134 domain-containing protein</fullName>
    </recommendedName>
</protein>
<dbReference type="Proteomes" id="UP001204144">
    <property type="component" value="Unassembled WGS sequence"/>
</dbReference>
<proteinExistence type="predicted"/>
<feature type="signal peptide" evidence="2">
    <location>
        <begin position="1"/>
        <end position="21"/>
    </location>
</feature>
<dbReference type="RefSeq" id="WP_255038743.1">
    <property type="nucleotide sequence ID" value="NZ_RJUF01000180.1"/>
</dbReference>
<evidence type="ECO:0000313" key="4">
    <source>
        <dbReference type="Proteomes" id="UP001204144"/>
    </source>
</evidence>
<evidence type="ECO:0000256" key="1">
    <source>
        <dbReference type="SAM" id="Phobius"/>
    </source>
</evidence>
<accession>A0AAE3H5X8</accession>
<sequence>MKKLVLFLLLGSATFSLSSFGIVSNPRIAEHQAKAGKCMVINSKSAVNSDILLVNPLSNNANVNQDASKEESQKSFLKSFFGFIVSALSQIVITLISK</sequence>
<keyword evidence="1" id="KW-0472">Membrane</keyword>
<feature type="chain" id="PRO_5041954940" description="DUF4134 domain-containing protein" evidence="2">
    <location>
        <begin position="22"/>
        <end position="98"/>
    </location>
</feature>
<comment type="caution">
    <text evidence="3">The sequence shown here is derived from an EMBL/GenBank/DDBJ whole genome shotgun (WGS) entry which is preliminary data.</text>
</comment>
<dbReference type="EMBL" id="RJUF01000180">
    <property type="protein sequence ID" value="MCP9765057.1"/>
    <property type="molecule type" value="Genomic_DNA"/>
</dbReference>
<keyword evidence="1" id="KW-1133">Transmembrane helix</keyword>
<dbReference type="AlphaFoldDB" id="A0AAE3H5X8"/>
<name>A0AAE3H5X8_9BACT</name>
<evidence type="ECO:0000256" key="2">
    <source>
        <dbReference type="SAM" id="SignalP"/>
    </source>
</evidence>
<keyword evidence="2" id="KW-0732">Signal</keyword>
<feature type="transmembrane region" description="Helical" evidence="1">
    <location>
        <begin position="76"/>
        <end position="96"/>
    </location>
</feature>
<gene>
    <name evidence="3" type="ORF">EGI31_19155</name>
</gene>
<evidence type="ECO:0000313" key="3">
    <source>
        <dbReference type="EMBL" id="MCP9765057.1"/>
    </source>
</evidence>
<evidence type="ECO:0008006" key="5">
    <source>
        <dbReference type="Google" id="ProtNLM"/>
    </source>
</evidence>